<feature type="compositionally biased region" description="Low complexity" evidence="1">
    <location>
        <begin position="237"/>
        <end position="247"/>
    </location>
</feature>
<feature type="region of interest" description="Disordered" evidence="1">
    <location>
        <begin position="294"/>
        <end position="339"/>
    </location>
</feature>
<feature type="compositionally biased region" description="Basic and acidic residues" evidence="1">
    <location>
        <begin position="297"/>
        <end position="314"/>
    </location>
</feature>
<reference evidence="2 3" key="1">
    <citation type="submission" date="2016-07" db="EMBL/GenBank/DDBJ databases">
        <title>Pervasive Adenine N6-methylation of Active Genes in Fungi.</title>
        <authorList>
            <consortium name="DOE Joint Genome Institute"/>
            <person name="Mondo S.J."/>
            <person name="Dannebaum R.O."/>
            <person name="Kuo R.C."/>
            <person name="Labutti K."/>
            <person name="Haridas S."/>
            <person name="Kuo A."/>
            <person name="Salamov A."/>
            <person name="Ahrendt S.R."/>
            <person name="Lipzen A."/>
            <person name="Sullivan W."/>
            <person name="Andreopoulos W.B."/>
            <person name="Clum A."/>
            <person name="Lindquist E."/>
            <person name="Daum C."/>
            <person name="Ramamoorthy G.K."/>
            <person name="Gryganskyi A."/>
            <person name="Culley D."/>
            <person name="Magnuson J.K."/>
            <person name="James T.Y."/>
            <person name="O'Malley M.A."/>
            <person name="Stajich J.E."/>
            <person name="Spatafora J.W."/>
            <person name="Visel A."/>
            <person name="Grigoriev I.V."/>
        </authorList>
    </citation>
    <scope>NUCLEOTIDE SEQUENCE [LARGE SCALE GENOMIC DNA]</scope>
    <source>
        <strain evidence="2 3">NRRL 1336</strain>
    </source>
</reference>
<accession>A0A1X2J0J0</accession>
<feature type="region of interest" description="Disordered" evidence="1">
    <location>
        <begin position="220"/>
        <end position="251"/>
    </location>
</feature>
<organism evidence="2 3">
    <name type="scientific">Absidia repens</name>
    <dbReference type="NCBI Taxonomy" id="90262"/>
    <lineage>
        <taxon>Eukaryota</taxon>
        <taxon>Fungi</taxon>
        <taxon>Fungi incertae sedis</taxon>
        <taxon>Mucoromycota</taxon>
        <taxon>Mucoromycotina</taxon>
        <taxon>Mucoromycetes</taxon>
        <taxon>Mucorales</taxon>
        <taxon>Cunninghamellaceae</taxon>
        <taxon>Absidia</taxon>
    </lineage>
</organism>
<keyword evidence="3" id="KW-1185">Reference proteome</keyword>
<name>A0A1X2J0J0_9FUNG</name>
<feature type="compositionally biased region" description="Pro residues" evidence="1">
    <location>
        <begin position="325"/>
        <end position="339"/>
    </location>
</feature>
<protein>
    <recommendedName>
        <fullName evidence="4">F-box domain-containing protein</fullName>
    </recommendedName>
</protein>
<comment type="caution">
    <text evidence="2">The sequence shown here is derived from an EMBL/GenBank/DDBJ whole genome shotgun (WGS) entry which is preliminary data.</text>
</comment>
<feature type="compositionally biased region" description="Basic residues" evidence="1">
    <location>
        <begin position="220"/>
        <end position="236"/>
    </location>
</feature>
<evidence type="ECO:0000313" key="3">
    <source>
        <dbReference type="Proteomes" id="UP000193560"/>
    </source>
</evidence>
<gene>
    <name evidence="2" type="ORF">BCR42DRAFT_485517</name>
</gene>
<dbReference type="EMBL" id="MCGE01000001">
    <property type="protein sequence ID" value="ORZ25330.1"/>
    <property type="molecule type" value="Genomic_DNA"/>
</dbReference>
<evidence type="ECO:0000313" key="2">
    <source>
        <dbReference type="EMBL" id="ORZ25330.1"/>
    </source>
</evidence>
<dbReference type="Proteomes" id="UP000193560">
    <property type="component" value="Unassembled WGS sequence"/>
</dbReference>
<sequence>MHKYYFSFHSIICMMQGGWLMGLLDHQRYNIPERTGLLLLTGTRIKTQEWVHGVDQQVDNDNIHLTMYNVIDLNKELTMVSLLDLPNELLCSMFDYTDIPYDYHQLCMIHPSLYHIGRSFNTRYSFLSRALVDDDDWNSSNSNISTMDESESLRHKQQLYRSTLCQFLASSPIPLSSVFAIVLLELVPTSHFCYFVDYPNSTIKKMILQAFSGKRSSYHHYHQHQHPPQQRHHHRTITANNNTGNNTVSGKLTIPTLVNKTLMASAMTCNRHRVVNGAPRRVYYHVTLQNTTATTKPVDHSNDFNSSNDDKKEAFSSTLTTNGTPSPPPSPTPSAFPPPIPSAGDTLFALIHDTNSVTGFDQQLNCHYGTLWYEDEGIISDSSWAELLEVGHTSIRPDYRELQPSSPLGYYDYYRTYYHRGWRPCLLQTLYQCRLKRNVRKGGLKKGDVFDCVFVYEHREDDTICLEFCQRDDVRQRWVAQGFLLFAEHHIAWSS</sequence>
<dbReference type="AlphaFoldDB" id="A0A1X2J0J0"/>
<proteinExistence type="predicted"/>
<dbReference type="OrthoDB" id="2304952at2759"/>
<evidence type="ECO:0000256" key="1">
    <source>
        <dbReference type="SAM" id="MobiDB-lite"/>
    </source>
</evidence>
<evidence type="ECO:0008006" key="4">
    <source>
        <dbReference type="Google" id="ProtNLM"/>
    </source>
</evidence>